<dbReference type="AlphaFoldDB" id="A0A0F5YG30"/>
<evidence type="ECO:0000313" key="2">
    <source>
        <dbReference type="EMBL" id="KKD37582.1"/>
    </source>
</evidence>
<proteinExistence type="predicted"/>
<protein>
    <submittedName>
        <fullName evidence="2">TenA family transcriptional regulator</fullName>
    </submittedName>
</protein>
<evidence type="ECO:0000256" key="1">
    <source>
        <dbReference type="ARBA" id="ARBA00023002"/>
    </source>
</evidence>
<dbReference type="InterPro" id="IPR039068">
    <property type="entry name" value="PqqC-like"/>
</dbReference>
<reference evidence="2 3" key="1">
    <citation type="submission" date="2015-06" db="EMBL/GenBank/DDBJ databases">
        <title>Draft genome assembly of filamentous brackish cyanobacterium Limnoraphis robusta strain CS-951.</title>
        <authorList>
            <person name="Willis A."/>
            <person name="Parks M."/>
            <person name="Burford M.A."/>
        </authorList>
    </citation>
    <scope>NUCLEOTIDE SEQUENCE [LARGE SCALE GENOMIC DNA]</scope>
    <source>
        <strain evidence="2 3">CS-951</strain>
    </source>
</reference>
<dbReference type="PANTHER" id="PTHR40279:SF3">
    <property type="entry name" value="4-AMINOBENZOATE SYNTHASE"/>
    <property type="match status" value="1"/>
</dbReference>
<dbReference type="InterPro" id="IPR016084">
    <property type="entry name" value="Haem_Oase-like_multi-hlx"/>
</dbReference>
<dbReference type="EMBL" id="LATL02000014">
    <property type="protein sequence ID" value="KKD37582.1"/>
    <property type="molecule type" value="Genomic_DNA"/>
</dbReference>
<dbReference type="Pfam" id="PF14518">
    <property type="entry name" value="Haem_oxygenas_2"/>
    <property type="match status" value="1"/>
</dbReference>
<name>A0A0F5YG30_9CYAN</name>
<gene>
    <name evidence="2" type="ORF">WN50_13490</name>
</gene>
<organism evidence="2 3">
    <name type="scientific">Limnoraphis robusta CS-951</name>
    <dbReference type="NCBI Taxonomy" id="1637645"/>
    <lineage>
        <taxon>Bacteria</taxon>
        <taxon>Bacillati</taxon>
        <taxon>Cyanobacteriota</taxon>
        <taxon>Cyanophyceae</taxon>
        <taxon>Oscillatoriophycideae</taxon>
        <taxon>Oscillatoriales</taxon>
        <taxon>Sirenicapillariaceae</taxon>
        <taxon>Limnoraphis</taxon>
    </lineage>
</organism>
<dbReference type="RefSeq" id="WP_046279067.1">
    <property type="nucleotide sequence ID" value="NZ_LATL02000014.1"/>
</dbReference>
<keyword evidence="1" id="KW-0560">Oxidoreductase</keyword>
<dbReference type="GO" id="GO:0016491">
    <property type="term" value="F:oxidoreductase activity"/>
    <property type="evidence" value="ECO:0007669"/>
    <property type="project" value="UniProtKB-KW"/>
</dbReference>
<comment type="caution">
    <text evidence="2">The sequence shown here is derived from an EMBL/GenBank/DDBJ whole genome shotgun (WGS) entry which is preliminary data.</text>
</comment>
<dbReference type="SUPFAM" id="SSF48613">
    <property type="entry name" value="Heme oxygenase-like"/>
    <property type="match status" value="1"/>
</dbReference>
<evidence type="ECO:0000313" key="3">
    <source>
        <dbReference type="Proteomes" id="UP000033607"/>
    </source>
</evidence>
<dbReference type="PANTHER" id="PTHR40279">
    <property type="entry name" value="PQQC-LIKE PROTEIN"/>
    <property type="match status" value="1"/>
</dbReference>
<dbReference type="SMART" id="SM01236">
    <property type="entry name" value="Haem_oxygenase_2"/>
    <property type="match status" value="1"/>
</dbReference>
<dbReference type="Proteomes" id="UP000033607">
    <property type="component" value="Unassembled WGS sequence"/>
</dbReference>
<dbReference type="PATRIC" id="fig|1637645.4.peg.276"/>
<dbReference type="NCBIfam" id="TIGR04305">
    <property type="entry name" value="fol_rel_CADD"/>
    <property type="match status" value="1"/>
</dbReference>
<dbReference type="InterPro" id="IPR027572">
    <property type="entry name" value="Fol-rel_CADD"/>
</dbReference>
<sequence length="233" mass="26582">MLVQEQSITEQEFLTQIDAIIDGNHLLKHPFYQLWNEGKLTLGMLQEYAQEYYLQVHHFPTYVSATHAACDDLEIRRMLLENLIEEERGSANHPELWLRFAEGLGVDRKAVKERQHLKQTQQSVSILKELSRSENPVKGLAALYAYEAQIPEVSTTKIAGLNTYYGITSSDAVAFFQVHEKADEVHSQMTRDALVKLCQTDEQKQEAISATEEAVFAFNLLLDGIYKKYCQAA</sequence>
<accession>A0A0F5YG30</accession>
<dbReference type="Gene3D" id="1.20.910.10">
    <property type="entry name" value="Heme oxygenase-like"/>
    <property type="match status" value="1"/>
</dbReference>